<accession>A0A1J5T4S8</accession>
<name>A0A1J5T4S8_9ZZZZ</name>
<reference evidence="1" key="1">
    <citation type="submission" date="2016-10" db="EMBL/GenBank/DDBJ databases">
        <title>Sequence of Gallionella enrichment culture.</title>
        <authorList>
            <person name="Poehlein A."/>
            <person name="Muehling M."/>
            <person name="Daniel R."/>
        </authorList>
    </citation>
    <scope>NUCLEOTIDE SEQUENCE</scope>
</reference>
<comment type="caution">
    <text evidence="1">The sequence shown here is derived from an EMBL/GenBank/DDBJ whole genome shotgun (WGS) entry which is preliminary data.</text>
</comment>
<sequence>MCHALLQDSRFFRLLLQIDIELAAQSRAGGCRCGGVLHCANYPRKPRACLNEIRTDFESRFSFCCNQCRKRTTSMSVRFLGRRVYLGLAVVLMSAGRVEATSAVATLGETLDVPARTIQRWRGWWTEQFPLTQFWQATCARFMPPVALNQLPASLVDRFAGSAAEPLMRLLVFLSPLTVGHPVTLNEGC</sequence>
<evidence type="ECO:0000313" key="1">
    <source>
        <dbReference type="EMBL" id="OIR08836.1"/>
    </source>
</evidence>
<protein>
    <submittedName>
        <fullName evidence="1">Uncharacterized protein</fullName>
    </submittedName>
</protein>
<gene>
    <name evidence="1" type="ORF">GALL_88290</name>
</gene>
<dbReference type="AlphaFoldDB" id="A0A1J5T4S8"/>
<dbReference type="EMBL" id="MLJW01000029">
    <property type="protein sequence ID" value="OIR08836.1"/>
    <property type="molecule type" value="Genomic_DNA"/>
</dbReference>
<proteinExistence type="predicted"/>
<organism evidence="1">
    <name type="scientific">mine drainage metagenome</name>
    <dbReference type="NCBI Taxonomy" id="410659"/>
    <lineage>
        <taxon>unclassified sequences</taxon>
        <taxon>metagenomes</taxon>
        <taxon>ecological metagenomes</taxon>
    </lineage>
</organism>